<organism evidence="2 3">
    <name type="scientific">Haloarcula onubensis</name>
    <dbReference type="NCBI Taxonomy" id="2950539"/>
    <lineage>
        <taxon>Archaea</taxon>
        <taxon>Methanobacteriati</taxon>
        <taxon>Methanobacteriota</taxon>
        <taxon>Stenosarchaea group</taxon>
        <taxon>Halobacteria</taxon>
        <taxon>Halobacteriales</taxon>
        <taxon>Haloarculaceae</taxon>
        <taxon>Haloarcula</taxon>
    </lineage>
</organism>
<evidence type="ECO:0000259" key="1">
    <source>
        <dbReference type="Pfam" id="PF24035"/>
    </source>
</evidence>
<protein>
    <recommendedName>
        <fullName evidence="1">DUF7344 domain-containing protein</fullName>
    </recommendedName>
</protein>
<feature type="domain" description="DUF7344" evidence="1">
    <location>
        <begin position="19"/>
        <end position="90"/>
    </location>
</feature>
<evidence type="ECO:0000313" key="2">
    <source>
        <dbReference type="EMBL" id="MDS0283325.1"/>
    </source>
</evidence>
<comment type="caution">
    <text evidence="2">The sequence shown here is derived from an EMBL/GenBank/DDBJ whole genome shotgun (WGS) entry which is preliminary data.</text>
</comment>
<dbReference type="Pfam" id="PF24035">
    <property type="entry name" value="DUF7344"/>
    <property type="match status" value="1"/>
</dbReference>
<dbReference type="EMBL" id="JAMQOS010000004">
    <property type="protein sequence ID" value="MDS0283325.1"/>
    <property type="molecule type" value="Genomic_DNA"/>
</dbReference>
<reference evidence="2 3" key="1">
    <citation type="submission" date="2022-06" db="EMBL/GenBank/DDBJ databases">
        <title>Halomicroarcula sp. a new haloarchaeum isolate from saline soil.</title>
        <authorList>
            <person name="Strakova D."/>
            <person name="Galisteo C."/>
            <person name="Sanchez-Porro C."/>
            <person name="Ventosa A."/>
        </authorList>
    </citation>
    <scope>NUCLEOTIDE SEQUENCE [LARGE SCALE GENOMIC DNA]</scope>
    <source>
        <strain evidence="2 3">S3CR25-11</strain>
    </source>
</reference>
<gene>
    <name evidence="2" type="ORF">NDI86_14435</name>
</gene>
<dbReference type="Proteomes" id="UP001268864">
    <property type="component" value="Unassembled WGS sequence"/>
</dbReference>
<name>A0ABU2FRD3_9EURY</name>
<dbReference type="RefSeq" id="WP_310901157.1">
    <property type="nucleotide sequence ID" value="NZ_JAMQOS010000004.1"/>
</dbReference>
<sequence>MVDEPYYPNKAPVVSRLLETLCHPVRREIIHYFERITESRRVRLLALVHYLDGRIPSQNETQLRLQLAQTQLPKLDDRGWVEYDADGDRIEYLGHDRAKPLLQEVCAVF</sequence>
<proteinExistence type="predicted"/>
<keyword evidence="3" id="KW-1185">Reference proteome</keyword>
<accession>A0ABU2FRD3</accession>
<evidence type="ECO:0000313" key="3">
    <source>
        <dbReference type="Proteomes" id="UP001268864"/>
    </source>
</evidence>
<dbReference type="InterPro" id="IPR055768">
    <property type="entry name" value="DUF7344"/>
</dbReference>